<accession>A0ABS2SQH9</accession>
<comment type="caution">
    <text evidence="1">The sequence shown here is derived from an EMBL/GenBank/DDBJ whole genome shotgun (WGS) entry which is preliminary data.</text>
</comment>
<sequence length="100" mass="12023">MAFGIKRAELQEWKARAASGEIAFLTHYWHDPRFPDYTTVTKVACLDLDRLAHWGERYGLKREWIDYREQFSHYDLLGETQQQILQAEGKLWQLERLQPR</sequence>
<evidence type="ECO:0000313" key="2">
    <source>
        <dbReference type="Proteomes" id="UP001179280"/>
    </source>
</evidence>
<organism evidence="1 2">
    <name type="scientific">Shouchella xiaoxiensis</name>
    <dbReference type="NCBI Taxonomy" id="766895"/>
    <lineage>
        <taxon>Bacteria</taxon>
        <taxon>Bacillati</taxon>
        <taxon>Bacillota</taxon>
        <taxon>Bacilli</taxon>
        <taxon>Bacillales</taxon>
        <taxon>Bacillaceae</taxon>
        <taxon>Shouchella</taxon>
    </lineage>
</organism>
<dbReference type="Proteomes" id="UP001179280">
    <property type="component" value="Unassembled WGS sequence"/>
</dbReference>
<reference evidence="1" key="1">
    <citation type="submission" date="2021-01" db="EMBL/GenBank/DDBJ databases">
        <title>Genomic Encyclopedia of Type Strains, Phase IV (KMG-IV): sequencing the most valuable type-strain genomes for metagenomic binning, comparative biology and taxonomic classification.</title>
        <authorList>
            <person name="Goeker M."/>
        </authorList>
    </citation>
    <scope>NUCLEOTIDE SEQUENCE</scope>
    <source>
        <strain evidence="1">DSM 21943</strain>
    </source>
</reference>
<keyword evidence="2" id="KW-1185">Reference proteome</keyword>
<proteinExistence type="predicted"/>
<protein>
    <submittedName>
        <fullName evidence="1">Uncharacterized protein</fullName>
    </submittedName>
</protein>
<gene>
    <name evidence="1" type="ORF">JOC54_001004</name>
</gene>
<dbReference type="RefSeq" id="WP_054792215.1">
    <property type="nucleotide sequence ID" value="NZ_JAFBCV010000002.1"/>
</dbReference>
<name>A0ABS2SQH9_9BACI</name>
<dbReference type="EMBL" id="JAFBCV010000002">
    <property type="protein sequence ID" value="MBM7837773.1"/>
    <property type="molecule type" value="Genomic_DNA"/>
</dbReference>
<evidence type="ECO:0000313" key="1">
    <source>
        <dbReference type="EMBL" id="MBM7837773.1"/>
    </source>
</evidence>